<comment type="caution">
    <text evidence="4">The sequence shown here is derived from an EMBL/GenBank/DDBJ whole genome shotgun (WGS) entry which is preliminary data.</text>
</comment>
<dbReference type="Proteomes" id="UP000634229">
    <property type="component" value="Unassembled WGS sequence"/>
</dbReference>
<dbReference type="EMBL" id="JAERRF010000003">
    <property type="protein sequence ID" value="MBL1096154.1"/>
    <property type="molecule type" value="Genomic_DNA"/>
</dbReference>
<reference evidence="4 5" key="1">
    <citation type="submission" date="2021-01" db="EMBL/GenBank/DDBJ databases">
        <title>WGS of actinomycetes isolated from Thailand.</title>
        <authorList>
            <person name="Thawai C."/>
        </authorList>
    </citation>
    <scope>NUCLEOTIDE SEQUENCE [LARGE SCALE GENOMIC DNA]</scope>
    <source>
        <strain evidence="4 5">CA1R205</strain>
    </source>
</reference>
<feature type="compositionally biased region" description="Gly residues" evidence="1">
    <location>
        <begin position="56"/>
        <end position="101"/>
    </location>
</feature>
<evidence type="ECO:0000256" key="1">
    <source>
        <dbReference type="SAM" id="MobiDB-lite"/>
    </source>
</evidence>
<keyword evidence="2" id="KW-0732">Signal</keyword>
<keyword evidence="5" id="KW-1185">Reference proteome</keyword>
<dbReference type="Pfam" id="PF14016">
    <property type="entry name" value="DUF4232"/>
    <property type="match status" value="1"/>
</dbReference>
<feature type="chain" id="PRO_5045210526" evidence="2">
    <location>
        <begin position="29"/>
        <end position="237"/>
    </location>
</feature>
<dbReference type="InterPro" id="IPR025326">
    <property type="entry name" value="DUF4232"/>
</dbReference>
<evidence type="ECO:0000313" key="4">
    <source>
        <dbReference type="EMBL" id="MBL1096154.1"/>
    </source>
</evidence>
<evidence type="ECO:0000259" key="3">
    <source>
        <dbReference type="Pfam" id="PF14016"/>
    </source>
</evidence>
<sequence>MSITATNARTIRTAVASVTLMAAALTLAACNNDDAEGVKRSGSAESSAAATPGSDSKGGGKQDTNAGGGADAGAQGGAQAGGDGKAPGSGKSGGTTGGSGSKIGTCDPSKLSMSVTKAPRPVNHLLLQATNKSGVTCNLPEAPALRFDDGQAATPIAEETKPQAVVSLAPGESGYAGILTSSADGSGTNGTKVTKLEVYLKGSDAATSVPLPGGSVYLDDNAQVSYWQSDSSDALNW</sequence>
<proteinExistence type="predicted"/>
<accession>A0ABS1N7U7</accession>
<name>A0ABS1N7U7_9ACTN</name>
<dbReference type="RefSeq" id="WP_201872038.1">
    <property type="nucleotide sequence ID" value="NZ_JAERRF010000003.1"/>
</dbReference>
<feature type="signal peptide" evidence="2">
    <location>
        <begin position="1"/>
        <end position="28"/>
    </location>
</feature>
<evidence type="ECO:0000256" key="2">
    <source>
        <dbReference type="SAM" id="SignalP"/>
    </source>
</evidence>
<evidence type="ECO:0000313" key="5">
    <source>
        <dbReference type="Proteomes" id="UP000634229"/>
    </source>
</evidence>
<feature type="domain" description="DUF4232" evidence="3">
    <location>
        <begin position="106"/>
        <end position="228"/>
    </location>
</feature>
<organism evidence="4 5">
    <name type="scientific">Streptomyces coffeae</name>
    <dbReference type="NCBI Taxonomy" id="621382"/>
    <lineage>
        <taxon>Bacteria</taxon>
        <taxon>Bacillati</taxon>
        <taxon>Actinomycetota</taxon>
        <taxon>Actinomycetes</taxon>
        <taxon>Kitasatosporales</taxon>
        <taxon>Streptomycetaceae</taxon>
        <taxon>Streptomyces</taxon>
    </lineage>
</organism>
<gene>
    <name evidence="4" type="ORF">JK363_05635</name>
</gene>
<protein>
    <submittedName>
        <fullName evidence="4">DUF4232 domain-containing protein</fullName>
    </submittedName>
</protein>
<feature type="region of interest" description="Disordered" evidence="1">
    <location>
        <begin position="35"/>
        <end position="115"/>
    </location>
</feature>